<dbReference type="InterPro" id="IPR011322">
    <property type="entry name" value="N-reg_PII-like_a/b"/>
</dbReference>
<dbReference type="AlphaFoldDB" id="A0A813AXJ6"/>
<sequence>MTYKLLYVTAETEDEAKAIGRSLVEARLVACANVIAGMTPIFRWKGRVQEGSEAILIAKTRADLVPAATRLIVEAHAYDLPCVVALPIEPGHQPFLDWIGTETGDPI</sequence>
<evidence type="ECO:0000256" key="1">
    <source>
        <dbReference type="ARBA" id="ARBA00010169"/>
    </source>
</evidence>
<dbReference type="GO" id="GO:0010038">
    <property type="term" value="P:response to metal ion"/>
    <property type="evidence" value="ECO:0007669"/>
    <property type="project" value="InterPro"/>
</dbReference>
<dbReference type="OrthoDB" id="2017693at2759"/>
<protein>
    <submittedName>
        <fullName evidence="2">Cuta protein</fullName>
    </submittedName>
</protein>
<dbReference type="InterPro" id="IPR015867">
    <property type="entry name" value="N-reg_PII/ATP_PRibTrfase_C"/>
</dbReference>
<dbReference type="SUPFAM" id="SSF54913">
    <property type="entry name" value="GlnB-like"/>
    <property type="match status" value="1"/>
</dbReference>
<dbReference type="Proteomes" id="UP000601435">
    <property type="component" value="Unassembled WGS sequence"/>
</dbReference>
<dbReference type="InterPro" id="IPR004323">
    <property type="entry name" value="Ion_tolerance_CutA"/>
</dbReference>
<organism evidence="2 3">
    <name type="scientific">Symbiodinium necroappetens</name>
    <dbReference type="NCBI Taxonomy" id="1628268"/>
    <lineage>
        <taxon>Eukaryota</taxon>
        <taxon>Sar</taxon>
        <taxon>Alveolata</taxon>
        <taxon>Dinophyceae</taxon>
        <taxon>Suessiales</taxon>
        <taxon>Symbiodiniaceae</taxon>
        <taxon>Symbiodinium</taxon>
    </lineage>
</organism>
<dbReference type="Gene3D" id="3.30.70.120">
    <property type="match status" value="1"/>
</dbReference>
<keyword evidence="3" id="KW-1185">Reference proteome</keyword>
<evidence type="ECO:0000313" key="3">
    <source>
        <dbReference type="Proteomes" id="UP000601435"/>
    </source>
</evidence>
<comment type="caution">
    <text evidence="2">The sequence shown here is derived from an EMBL/GenBank/DDBJ whole genome shotgun (WGS) entry which is preliminary data.</text>
</comment>
<dbReference type="GO" id="GO:0005507">
    <property type="term" value="F:copper ion binding"/>
    <property type="evidence" value="ECO:0007669"/>
    <property type="project" value="TreeGrafter"/>
</dbReference>
<dbReference type="PANTHER" id="PTHR23419">
    <property type="entry name" value="DIVALENT CATION TOLERANCE CUTA-RELATED"/>
    <property type="match status" value="1"/>
</dbReference>
<evidence type="ECO:0000313" key="2">
    <source>
        <dbReference type="EMBL" id="CAE7881975.1"/>
    </source>
</evidence>
<name>A0A813AXJ6_9DINO</name>
<reference evidence="2" key="1">
    <citation type="submission" date="2021-02" db="EMBL/GenBank/DDBJ databases">
        <authorList>
            <person name="Dougan E. K."/>
            <person name="Rhodes N."/>
            <person name="Thang M."/>
            <person name="Chan C."/>
        </authorList>
    </citation>
    <scope>NUCLEOTIDE SEQUENCE</scope>
</reference>
<comment type="similarity">
    <text evidence="1">Belongs to the CutA family.</text>
</comment>
<accession>A0A813AXJ6</accession>
<dbReference type="Pfam" id="PF03091">
    <property type="entry name" value="CutA1"/>
    <property type="match status" value="1"/>
</dbReference>
<proteinExistence type="inferred from homology"/>
<dbReference type="EMBL" id="CAJNJA010064252">
    <property type="protein sequence ID" value="CAE7881975.1"/>
    <property type="molecule type" value="Genomic_DNA"/>
</dbReference>
<gene>
    <name evidence="2" type="primary">Cuta</name>
    <name evidence="2" type="ORF">SNEC2469_LOCUS28997</name>
</gene>
<dbReference type="PANTHER" id="PTHR23419:SF8">
    <property type="entry name" value="FI09726P"/>
    <property type="match status" value="1"/>
</dbReference>